<dbReference type="GO" id="GO:0000149">
    <property type="term" value="F:SNARE binding"/>
    <property type="evidence" value="ECO:0007669"/>
    <property type="project" value="TreeGrafter"/>
</dbReference>
<evidence type="ECO:0000256" key="3">
    <source>
        <dbReference type="ARBA" id="ARBA00022692"/>
    </source>
</evidence>
<feature type="compositionally biased region" description="Basic and acidic residues" evidence="7">
    <location>
        <begin position="135"/>
        <end position="149"/>
    </location>
</feature>
<dbReference type="EMBL" id="HBGQ01023655">
    <property type="protein sequence ID" value="CAD9400134.1"/>
    <property type="molecule type" value="Transcribed_RNA"/>
</dbReference>
<dbReference type="InterPro" id="IPR006011">
    <property type="entry name" value="Syntaxin_N"/>
</dbReference>
<dbReference type="InterPro" id="IPR006012">
    <property type="entry name" value="Syntaxin/epimorphin_CS"/>
</dbReference>
<keyword evidence="3 8" id="KW-0812">Transmembrane</keyword>
<dbReference type="Pfam" id="PF05739">
    <property type="entry name" value="SNARE"/>
    <property type="match status" value="1"/>
</dbReference>
<evidence type="ECO:0000256" key="7">
    <source>
        <dbReference type="SAM" id="MobiDB-lite"/>
    </source>
</evidence>
<dbReference type="GO" id="GO:0031201">
    <property type="term" value="C:SNARE complex"/>
    <property type="evidence" value="ECO:0007669"/>
    <property type="project" value="TreeGrafter"/>
</dbReference>
<sequence length="330" mass="36882">MAAAAVQRLVKDRFPDFQRVALSKCTLTPVGAGATTSAPLRRSASGHFFQSPSTPADAAKEAPVAKGSFMREFFDSVSVIQSTLNEGRGNVKLMGEVLEEALQVTTQERQRVVSERLQALVQETNGHLANVKDGLQRLKSRSDEEEKQRPNSAEGKIRANMQQAMAKKHQQLLLDFQKAQVDFKQALERRQLREMEILMPEASPEERAEMIEAGETTQLVVAKKMAGAHAMLLDEVQRIREKHEDILRLERSIADLAQMFTEVATLVEAQGEMLDAIEVHVEKAKTCTAKAEQALITTRKKQRNTQKWMCCLSIFLMVVMLCILGPVLIK</sequence>
<dbReference type="Gene3D" id="1.20.58.70">
    <property type="match status" value="1"/>
</dbReference>
<evidence type="ECO:0000256" key="8">
    <source>
        <dbReference type="SAM" id="Phobius"/>
    </source>
</evidence>
<dbReference type="GO" id="GO:0006886">
    <property type="term" value="P:intracellular protein transport"/>
    <property type="evidence" value="ECO:0007669"/>
    <property type="project" value="InterPro"/>
</dbReference>
<dbReference type="Gene3D" id="1.20.5.110">
    <property type="match status" value="1"/>
</dbReference>
<dbReference type="AlphaFoldDB" id="A0A7S2FK72"/>
<dbReference type="SMART" id="SM00397">
    <property type="entry name" value="t_SNARE"/>
    <property type="match status" value="1"/>
</dbReference>
<dbReference type="SMART" id="SM00503">
    <property type="entry name" value="SynN"/>
    <property type="match status" value="1"/>
</dbReference>
<evidence type="ECO:0000256" key="2">
    <source>
        <dbReference type="ARBA" id="ARBA00009063"/>
    </source>
</evidence>
<dbReference type="GO" id="GO:0048278">
    <property type="term" value="P:vesicle docking"/>
    <property type="evidence" value="ECO:0007669"/>
    <property type="project" value="TreeGrafter"/>
</dbReference>
<dbReference type="GO" id="GO:0005886">
    <property type="term" value="C:plasma membrane"/>
    <property type="evidence" value="ECO:0007669"/>
    <property type="project" value="TreeGrafter"/>
</dbReference>
<dbReference type="GO" id="GO:0005484">
    <property type="term" value="F:SNAP receptor activity"/>
    <property type="evidence" value="ECO:0007669"/>
    <property type="project" value="InterPro"/>
</dbReference>
<dbReference type="PROSITE" id="PS50192">
    <property type="entry name" value="T_SNARE"/>
    <property type="match status" value="1"/>
</dbReference>
<keyword evidence="4 8" id="KW-1133">Transmembrane helix</keyword>
<dbReference type="SUPFAM" id="SSF47661">
    <property type="entry name" value="t-snare proteins"/>
    <property type="match status" value="1"/>
</dbReference>
<dbReference type="Pfam" id="PF00804">
    <property type="entry name" value="Syntaxin"/>
    <property type="match status" value="1"/>
</dbReference>
<dbReference type="PANTHER" id="PTHR19957">
    <property type="entry name" value="SYNTAXIN"/>
    <property type="match status" value="1"/>
</dbReference>
<comment type="subcellular location">
    <subcellularLocation>
        <location evidence="1">Membrane</location>
        <topology evidence="1">Single-pass type IV membrane protein</topology>
    </subcellularLocation>
</comment>
<name>A0A7S2FK72_9DINO</name>
<evidence type="ECO:0000256" key="1">
    <source>
        <dbReference type="ARBA" id="ARBA00004211"/>
    </source>
</evidence>
<evidence type="ECO:0000313" key="10">
    <source>
        <dbReference type="EMBL" id="CAD9400134.1"/>
    </source>
</evidence>
<dbReference type="PROSITE" id="PS00914">
    <property type="entry name" value="SYNTAXIN"/>
    <property type="match status" value="1"/>
</dbReference>
<keyword evidence="5 8" id="KW-0472">Membrane</keyword>
<dbReference type="InterPro" id="IPR010989">
    <property type="entry name" value="SNARE"/>
</dbReference>
<dbReference type="InterPro" id="IPR000727">
    <property type="entry name" value="T_SNARE_dom"/>
</dbReference>
<dbReference type="GO" id="GO:0006887">
    <property type="term" value="P:exocytosis"/>
    <property type="evidence" value="ECO:0007669"/>
    <property type="project" value="TreeGrafter"/>
</dbReference>
<protein>
    <recommendedName>
        <fullName evidence="9">t-SNARE coiled-coil homology domain-containing protein</fullName>
    </recommendedName>
</protein>
<organism evidence="10">
    <name type="scientific">Alexandrium andersonii</name>
    <dbReference type="NCBI Taxonomy" id="327968"/>
    <lineage>
        <taxon>Eukaryota</taxon>
        <taxon>Sar</taxon>
        <taxon>Alveolata</taxon>
        <taxon>Dinophyceae</taxon>
        <taxon>Gonyaulacales</taxon>
        <taxon>Pyrocystaceae</taxon>
        <taxon>Alexandrium</taxon>
    </lineage>
</organism>
<evidence type="ECO:0000256" key="6">
    <source>
        <dbReference type="RuleBase" id="RU003858"/>
    </source>
</evidence>
<dbReference type="PANTHER" id="PTHR19957:SF307">
    <property type="entry name" value="PROTEIN SSO1-RELATED"/>
    <property type="match status" value="1"/>
</dbReference>
<feature type="transmembrane region" description="Helical" evidence="8">
    <location>
        <begin position="308"/>
        <end position="329"/>
    </location>
</feature>
<comment type="similarity">
    <text evidence="2 6">Belongs to the syntaxin family.</text>
</comment>
<evidence type="ECO:0000259" key="9">
    <source>
        <dbReference type="PROSITE" id="PS50192"/>
    </source>
</evidence>
<feature type="domain" description="T-SNARE coiled-coil homology" evidence="9">
    <location>
        <begin position="236"/>
        <end position="298"/>
    </location>
</feature>
<accession>A0A7S2FK72</accession>
<dbReference type="GO" id="GO:0006906">
    <property type="term" value="P:vesicle fusion"/>
    <property type="evidence" value="ECO:0007669"/>
    <property type="project" value="TreeGrafter"/>
</dbReference>
<evidence type="ECO:0000256" key="4">
    <source>
        <dbReference type="ARBA" id="ARBA00022989"/>
    </source>
</evidence>
<proteinExistence type="inferred from homology"/>
<dbReference type="InterPro" id="IPR045242">
    <property type="entry name" value="Syntaxin"/>
</dbReference>
<reference evidence="10" key="1">
    <citation type="submission" date="2021-01" db="EMBL/GenBank/DDBJ databases">
        <authorList>
            <person name="Corre E."/>
            <person name="Pelletier E."/>
            <person name="Niang G."/>
            <person name="Scheremetjew M."/>
            <person name="Finn R."/>
            <person name="Kale V."/>
            <person name="Holt S."/>
            <person name="Cochrane G."/>
            <person name="Meng A."/>
            <person name="Brown T."/>
            <person name="Cohen L."/>
        </authorList>
    </citation>
    <scope>NUCLEOTIDE SEQUENCE</scope>
    <source>
        <strain evidence="10">CCMP2222</strain>
    </source>
</reference>
<evidence type="ECO:0000256" key="5">
    <source>
        <dbReference type="ARBA" id="ARBA00023136"/>
    </source>
</evidence>
<gene>
    <name evidence="10" type="ORF">AAND1436_LOCUS11720</name>
</gene>
<dbReference type="CDD" id="cd15848">
    <property type="entry name" value="SNARE_syntaxin1-like"/>
    <property type="match status" value="1"/>
</dbReference>
<dbReference type="GO" id="GO:0012505">
    <property type="term" value="C:endomembrane system"/>
    <property type="evidence" value="ECO:0007669"/>
    <property type="project" value="TreeGrafter"/>
</dbReference>
<feature type="region of interest" description="Disordered" evidence="7">
    <location>
        <begin position="135"/>
        <end position="155"/>
    </location>
</feature>